<dbReference type="Gene3D" id="6.10.250.3150">
    <property type="match status" value="1"/>
</dbReference>
<proteinExistence type="predicted"/>
<feature type="region of interest" description="Disordered" evidence="3">
    <location>
        <begin position="248"/>
        <end position="274"/>
    </location>
</feature>
<keyword evidence="5" id="KW-0378">Hydrolase</keyword>
<organism evidence="5">
    <name type="scientific">termite gut metagenome</name>
    <dbReference type="NCBI Taxonomy" id="433724"/>
    <lineage>
        <taxon>unclassified sequences</taxon>
        <taxon>metagenomes</taxon>
        <taxon>organismal metagenomes</taxon>
    </lineage>
</organism>
<comment type="caution">
    <text evidence="5">The sequence shown here is derived from an EMBL/GenBank/DDBJ whole genome shotgun (WGS) entry which is preliminary data.</text>
</comment>
<dbReference type="SUPFAM" id="SSF51261">
    <property type="entry name" value="Duplicated hybrid motif"/>
    <property type="match status" value="1"/>
</dbReference>
<dbReference type="PANTHER" id="PTHR21666">
    <property type="entry name" value="PEPTIDASE-RELATED"/>
    <property type="match status" value="1"/>
</dbReference>
<evidence type="ECO:0000259" key="4">
    <source>
        <dbReference type="Pfam" id="PF01551"/>
    </source>
</evidence>
<protein>
    <submittedName>
        <fullName evidence="5">Murein hydrolase activator EnvC</fullName>
    </submittedName>
</protein>
<reference evidence="5" key="1">
    <citation type="submission" date="2019-03" db="EMBL/GenBank/DDBJ databases">
        <title>Single cell metagenomics reveals metabolic interactions within the superorganism composed of flagellate Streblomastix strix and complex community of Bacteroidetes bacteria on its surface.</title>
        <authorList>
            <person name="Treitli S.C."/>
            <person name="Kolisko M."/>
            <person name="Husnik F."/>
            <person name="Keeling P."/>
            <person name="Hampl V."/>
        </authorList>
    </citation>
    <scope>NUCLEOTIDE SEQUENCE</scope>
    <source>
        <strain evidence="5">STM</strain>
    </source>
</reference>
<evidence type="ECO:0000256" key="1">
    <source>
        <dbReference type="ARBA" id="ARBA00022729"/>
    </source>
</evidence>
<feature type="coiled-coil region" evidence="2">
    <location>
        <begin position="82"/>
        <end position="113"/>
    </location>
</feature>
<dbReference type="PANTHER" id="PTHR21666:SF289">
    <property type="entry name" value="L-ALA--D-GLU ENDOPEPTIDASE"/>
    <property type="match status" value="1"/>
</dbReference>
<gene>
    <name evidence="5" type="ORF">EZS27_001231</name>
</gene>
<evidence type="ECO:0000256" key="2">
    <source>
        <dbReference type="SAM" id="Coils"/>
    </source>
</evidence>
<dbReference type="Gene3D" id="2.70.70.10">
    <property type="entry name" value="Glucose Permease (Domain IIA)"/>
    <property type="match status" value="1"/>
</dbReference>
<sequence length="412" mass="47629">MKRCPLTFILLIFSAEALFAQSDKLIKELADKYRAMQKEISQTEKLLNDTKQTVTGQLNTLNTLTGQIEARKRYMVTINNDITTMEGQLKILNKQLQKLQESLAEKKKNYETSVRYLYNNKTIQEKLMFILSAKNLTQTYRRLRYVREYADFQQKQGEEILRQQKQVVQKKSELTEAKNVQLFLLNTREQEKIKLEQEEQRKRNLIKDLQLKQQNLQSGIDKKKREANRLNDQIDKLVLAEMERVRKPTIETQKSLPNSKNSNKPESEKTNRSISQEFASYRGKLPIPLTGPSIIINQYGEHSVQGLKGVTLDNKGIDIQGQPGAYARAVFDGKVAAVFSLNGLFNILIRHGNYISVYCNLSTTSVKQDDNVNKEQVIGRIFSDSTDNNRTILHFQLRAEKDKLNPALWLKL</sequence>
<dbReference type="InterPro" id="IPR011055">
    <property type="entry name" value="Dup_hybrid_motif"/>
</dbReference>
<name>A0A5J4T0D1_9ZZZZ</name>
<dbReference type="Pfam" id="PF01551">
    <property type="entry name" value="Peptidase_M23"/>
    <property type="match status" value="1"/>
</dbReference>
<evidence type="ECO:0000313" key="5">
    <source>
        <dbReference type="EMBL" id="KAA6351422.1"/>
    </source>
</evidence>
<dbReference type="AlphaFoldDB" id="A0A5J4T0D1"/>
<dbReference type="EMBL" id="SNRY01000014">
    <property type="protein sequence ID" value="KAA6351422.1"/>
    <property type="molecule type" value="Genomic_DNA"/>
</dbReference>
<feature type="coiled-coil region" evidence="2">
    <location>
        <begin position="26"/>
        <end position="53"/>
    </location>
</feature>
<dbReference type="InterPro" id="IPR050570">
    <property type="entry name" value="Cell_wall_metabolism_enzyme"/>
</dbReference>
<keyword evidence="2" id="KW-0175">Coiled coil</keyword>
<feature type="domain" description="M23ase beta-sheet core" evidence="4">
    <location>
        <begin position="314"/>
        <end position="406"/>
    </location>
</feature>
<keyword evidence="1" id="KW-0732">Signal</keyword>
<dbReference type="CDD" id="cd12797">
    <property type="entry name" value="M23_peptidase"/>
    <property type="match status" value="1"/>
</dbReference>
<dbReference type="GO" id="GO:0004222">
    <property type="term" value="F:metalloendopeptidase activity"/>
    <property type="evidence" value="ECO:0007669"/>
    <property type="project" value="TreeGrafter"/>
</dbReference>
<accession>A0A5J4T0D1</accession>
<dbReference type="InterPro" id="IPR016047">
    <property type="entry name" value="M23ase_b-sheet_dom"/>
</dbReference>
<feature type="coiled-coil region" evidence="2">
    <location>
        <begin position="188"/>
        <end position="240"/>
    </location>
</feature>
<feature type="compositionally biased region" description="Polar residues" evidence="3">
    <location>
        <begin position="250"/>
        <end position="262"/>
    </location>
</feature>
<evidence type="ECO:0000256" key="3">
    <source>
        <dbReference type="SAM" id="MobiDB-lite"/>
    </source>
</evidence>